<dbReference type="CDD" id="cd17751">
    <property type="entry name" value="BRCT_microcephalin_rpt3"/>
    <property type="match status" value="1"/>
</dbReference>
<feature type="compositionally biased region" description="Polar residues" evidence="1">
    <location>
        <begin position="417"/>
        <end position="448"/>
    </location>
</feature>
<feature type="compositionally biased region" description="Basic and acidic residues" evidence="1">
    <location>
        <begin position="382"/>
        <end position="394"/>
    </location>
</feature>
<feature type="region of interest" description="Disordered" evidence="1">
    <location>
        <begin position="45"/>
        <end position="105"/>
    </location>
</feature>
<proteinExistence type="predicted"/>
<dbReference type="InterPro" id="IPR001357">
    <property type="entry name" value="BRCT_dom"/>
</dbReference>
<keyword evidence="4" id="KW-1185">Reference proteome</keyword>
<name>A0A9N9TX66_PHYSR</name>
<dbReference type="Pfam" id="PF16589">
    <property type="entry name" value="BRCT_2"/>
    <property type="match status" value="1"/>
</dbReference>
<evidence type="ECO:0000313" key="4">
    <source>
        <dbReference type="Proteomes" id="UP001153712"/>
    </source>
</evidence>
<dbReference type="CDD" id="cd17716">
    <property type="entry name" value="BRCT_microcephalin_rpt1"/>
    <property type="match status" value="1"/>
</dbReference>
<dbReference type="Gene3D" id="3.40.50.10190">
    <property type="entry name" value="BRCT domain"/>
    <property type="match status" value="3"/>
</dbReference>
<organism evidence="3 4">
    <name type="scientific">Phyllotreta striolata</name>
    <name type="common">Striped flea beetle</name>
    <name type="synonym">Crioceris striolata</name>
    <dbReference type="NCBI Taxonomy" id="444603"/>
    <lineage>
        <taxon>Eukaryota</taxon>
        <taxon>Metazoa</taxon>
        <taxon>Ecdysozoa</taxon>
        <taxon>Arthropoda</taxon>
        <taxon>Hexapoda</taxon>
        <taxon>Insecta</taxon>
        <taxon>Pterygota</taxon>
        <taxon>Neoptera</taxon>
        <taxon>Endopterygota</taxon>
        <taxon>Coleoptera</taxon>
        <taxon>Polyphaga</taxon>
        <taxon>Cucujiformia</taxon>
        <taxon>Chrysomeloidea</taxon>
        <taxon>Chrysomelidae</taxon>
        <taxon>Galerucinae</taxon>
        <taxon>Alticini</taxon>
        <taxon>Phyllotreta</taxon>
    </lineage>
</organism>
<dbReference type="AlphaFoldDB" id="A0A9N9TX66"/>
<dbReference type="SMART" id="SM00292">
    <property type="entry name" value="BRCT"/>
    <property type="match status" value="3"/>
</dbReference>
<feature type="compositionally biased region" description="Polar residues" evidence="1">
    <location>
        <begin position="553"/>
        <end position="565"/>
    </location>
</feature>
<feature type="domain" description="BRCT" evidence="2">
    <location>
        <begin position="110"/>
        <end position="200"/>
    </location>
</feature>
<dbReference type="PANTHER" id="PTHR14625:SF3">
    <property type="entry name" value="MICROCEPHALIN"/>
    <property type="match status" value="1"/>
</dbReference>
<evidence type="ECO:0000313" key="3">
    <source>
        <dbReference type="EMBL" id="CAG9864508.1"/>
    </source>
</evidence>
<dbReference type="OrthoDB" id="2384350at2759"/>
<accession>A0A9N9TX66</accession>
<feature type="region of interest" description="Disordered" evidence="1">
    <location>
        <begin position="332"/>
        <end position="357"/>
    </location>
</feature>
<dbReference type="Pfam" id="PF12738">
    <property type="entry name" value="PTCB-BRCT"/>
    <property type="match status" value="1"/>
</dbReference>
<feature type="compositionally biased region" description="Low complexity" evidence="1">
    <location>
        <begin position="347"/>
        <end position="357"/>
    </location>
</feature>
<gene>
    <name evidence="3" type="ORF">PHYEVI_LOCUS10763</name>
</gene>
<dbReference type="PROSITE" id="PS50172">
    <property type="entry name" value="BRCT"/>
    <property type="match status" value="3"/>
</dbReference>
<reference evidence="3" key="1">
    <citation type="submission" date="2022-01" db="EMBL/GenBank/DDBJ databases">
        <authorList>
            <person name="King R."/>
        </authorList>
    </citation>
    <scope>NUCLEOTIDE SEQUENCE</scope>
</reference>
<evidence type="ECO:0000259" key="2">
    <source>
        <dbReference type="PROSITE" id="PS50172"/>
    </source>
</evidence>
<feature type="compositionally biased region" description="Basic residues" evidence="1">
    <location>
        <begin position="332"/>
        <end position="343"/>
    </location>
</feature>
<dbReference type="CDD" id="cd17736">
    <property type="entry name" value="BRCT_microcephalin_rpt2"/>
    <property type="match status" value="1"/>
</dbReference>
<feature type="region of interest" description="Disordered" evidence="1">
    <location>
        <begin position="545"/>
        <end position="565"/>
    </location>
</feature>
<feature type="domain" description="BRCT" evidence="2">
    <location>
        <begin position="572"/>
        <end position="663"/>
    </location>
</feature>
<dbReference type="SUPFAM" id="SSF52113">
    <property type="entry name" value="BRCT domain"/>
    <property type="match status" value="3"/>
</dbReference>
<feature type="compositionally biased region" description="Polar residues" evidence="1">
    <location>
        <begin position="395"/>
        <end position="408"/>
    </location>
</feature>
<evidence type="ECO:0000256" key="1">
    <source>
        <dbReference type="SAM" id="MobiDB-lite"/>
    </source>
</evidence>
<dbReference type="InterPro" id="IPR036420">
    <property type="entry name" value="BRCT_dom_sf"/>
</dbReference>
<protein>
    <recommendedName>
        <fullName evidence="2">BRCT domain-containing protein</fullName>
    </recommendedName>
</protein>
<feature type="region of interest" description="Disordered" evidence="1">
    <location>
        <begin position="377"/>
        <end position="524"/>
    </location>
</feature>
<dbReference type="Pfam" id="PF00533">
    <property type="entry name" value="BRCT"/>
    <property type="match status" value="1"/>
</dbReference>
<dbReference type="EMBL" id="OU900101">
    <property type="protein sequence ID" value="CAG9864508.1"/>
    <property type="molecule type" value="Genomic_DNA"/>
</dbReference>
<dbReference type="InterPro" id="IPR022047">
    <property type="entry name" value="Microcephalin-like"/>
</dbReference>
<sequence>MDELLKLKLGEIKPDDIKNLLKCPIKRQMILEIVTTEKSKIEAYEQELEQRKNSPATPTRKKPKTFESPIALLRRRMLEKRNQSKDEGEESDSRNPPSESSVSPVPSPVNFCKILEGVIAFVEVKTGENDRSKGIKFVLESMGATIRDRFLKDVTHVIYKEGSVSTYQKAKFIGAKLVSVLWVEACKVNGRKASENDYPAIRPIGLVAYDPQQSILCSQYQKDYEEVVRDEFDKSVAAQQLNEGTSEFCGVRKVDFETEPLINGCSFSERNRSVDMDLTLIDKSGSKDGSLGVCKETPDSFLSSVYSRKADLSVGDVDETVLTSNISVNNRRTRSMSNKKCKSLQKSSDGSKFSVSSNNLIDSNVVNTIIEGLDDNETCTEGARKESKGKKDSGNVETPLNNRSFSKVTTRKKKRNSSLVDVQTQENTSSTKDGSSNAQSVEKSLNPNDSKEPRRITLRARRQPITPTDEPTKPVLGEKLPINKKTKTKRKLFDPEFDSYQARDNDDDLERSKNRKKRKLQTDQAYQLNPSILLSSNLKTKLLGKENSKQNRTRQSASDFQPASSQRAAAKRKLKVYANNPTIVYTKMDSANIDLFEQVVRKLGRFAVEDEVSSRTTHLVVGEPKRTINMLRAITMGCWVLRKEWLLRSLEAGRWVEEEDYEVVEFSPAVQACRLMRQAFGPFSVMDIFEDCGPIYVYLGSIPRCSDLRELVVACKGKITKVLSRAAVVVGQVTDQSRAVCVSEKWILDSITANKMLPLKDYLLQK</sequence>
<feature type="domain" description="BRCT" evidence="2">
    <location>
        <begin position="742"/>
        <end position="764"/>
    </location>
</feature>
<dbReference type="Proteomes" id="UP001153712">
    <property type="component" value="Chromosome 8"/>
</dbReference>
<dbReference type="GO" id="GO:0000278">
    <property type="term" value="P:mitotic cell cycle"/>
    <property type="evidence" value="ECO:0007669"/>
    <property type="project" value="TreeGrafter"/>
</dbReference>
<dbReference type="PANTHER" id="PTHR14625">
    <property type="entry name" value="MICROCEPHALIN"/>
    <property type="match status" value="1"/>
</dbReference>